<dbReference type="EMBL" id="NXGX01000002">
    <property type="protein sequence ID" value="PKR59732.1"/>
    <property type="molecule type" value="Genomic_DNA"/>
</dbReference>
<sequence length="333" mass="36622">MRAQNAQKDFLLNAMSDVCVANLGDETAIDAAARKISIKDPSTEDAYIGIKQVTATIYPIGLNGRFAGVIAQRAGETCGVITVRSINFPDTLATTYDLEMEDMQLSSDFVKMKDLYYGFSNDLNLPVKQFVQITDDGKSLDAVEFMTPTAFRAESELSANVIGMLKKQNANPDVEEKDIFLQVLDDVCLPNIGDLAKITKAAERLSGVSGIKVNDPRTKPFADELLLYFLSLKPDGEVTFIGISDDASLCGYWAVNLAGKSQDVFKHYDLVRIESGMVEAGFVELGFSAEENLAVFQVATESEEQTVYATALMKRKAYSELKFPNLPQLPWDL</sequence>
<dbReference type="AlphaFoldDB" id="A0A2N3LAC0"/>
<accession>A0A2N3LAC0</accession>
<dbReference type="Proteomes" id="UP000233332">
    <property type="component" value="Unassembled WGS sequence"/>
</dbReference>
<protein>
    <submittedName>
        <fullName evidence="1">Uncharacterized protein</fullName>
    </submittedName>
</protein>
<gene>
    <name evidence="1" type="ORF">COO92_06860</name>
</gene>
<reference evidence="1 2" key="1">
    <citation type="submission" date="2017-09" db="EMBL/GenBank/DDBJ databases">
        <title>Biodiversity and function of Thalassospira species in the particle-attached aromatic-hydrocarbon-degrading consortia from the surface seawater of the China South Sea.</title>
        <authorList>
            <person name="Dong C."/>
            <person name="Lai Q."/>
            <person name="Shao Z."/>
        </authorList>
    </citation>
    <scope>NUCLEOTIDE SEQUENCE [LARGE SCALE GENOMIC DNA]</scope>
    <source>
        <strain evidence="1 2">139Z-12</strain>
    </source>
</reference>
<evidence type="ECO:0000313" key="2">
    <source>
        <dbReference type="Proteomes" id="UP000233332"/>
    </source>
</evidence>
<organism evidence="1 2">
    <name type="scientific">Thalassospira lohafexi</name>
    <dbReference type="NCBI Taxonomy" id="744227"/>
    <lineage>
        <taxon>Bacteria</taxon>
        <taxon>Pseudomonadati</taxon>
        <taxon>Pseudomonadota</taxon>
        <taxon>Alphaproteobacteria</taxon>
        <taxon>Rhodospirillales</taxon>
        <taxon>Thalassospiraceae</taxon>
        <taxon>Thalassospira</taxon>
    </lineage>
</organism>
<proteinExistence type="predicted"/>
<keyword evidence="2" id="KW-1185">Reference proteome</keyword>
<evidence type="ECO:0000313" key="1">
    <source>
        <dbReference type="EMBL" id="PKR59732.1"/>
    </source>
</evidence>
<comment type="caution">
    <text evidence="1">The sequence shown here is derived from an EMBL/GenBank/DDBJ whole genome shotgun (WGS) entry which is preliminary data.</text>
</comment>
<name>A0A2N3LAC0_9PROT</name>